<evidence type="ECO:0000313" key="1">
    <source>
        <dbReference type="EMBL" id="AAM30870.1"/>
    </source>
</evidence>
<dbReference type="KEGG" id="mma:MM_1174"/>
<protein>
    <submittedName>
        <fullName evidence="1">Uncharacterized protein</fullName>
    </submittedName>
</protein>
<evidence type="ECO:0000313" key="2">
    <source>
        <dbReference type="Proteomes" id="UP000000595"/>
    </source>
</evidence>
<sequence>MHNVIRCSMEIHRALSSPTETTYSVTLFRLKEINEWILHVVTAGCTWQDVTHQYGSKQQFIDPVSIPFLSV</sequence>
<gene>
    <name evidence="1" type="ordered locus">MM_1174</name>
</gene>
<dbReference type="HOGENOM" id="CLU_2730428_0_0_2"/>
<dbReference type="EMBL" id="AE008384">
    <property type="protein sequence ID" value="AAM30870.1"/>
    <property type="molecule type" value="Genomic_DNA"/>
</dbReference>
<dbReference type="Proteomes" id="UP000000595">
    <property type="component" value="Chromosome"/>
</dbReference>
<proteinExistence type="predicted"/>
<reference evidence="1 2" key="1">
    <citation type="journal article" date="2002" name="J. Mol. Microbiol. Biotechnol.">
        <title>The genome of Methanosarcina mazei: evidence for lateral gene transfer between Bacteria and Archaea.</title>
        <authorList>
            <person name="Deppenmeier U."/>
            <person name="Johann A."/>
            <person name="Hartsch T."/>
            <person name="Merkl R."/>
            <person name="Schmitz R.A."/>
            <person name="Martinez-Arias R."/>
            <person name="Henne A."/>
            <person name="Wiezer A."/>
            <person name="Baumer S."/>
            <person name="Jacobi C."/>
            <person name="Bruggemann H."/>
            <person name="Lienard T."/>
            <person name="Christmann A."/>
            <person name="Bomeke M."/>
            <person name="Steckel S."/>
            <person name="Bhattacharyya A."/>
            <person name="Lykidis A."/>
            <person name="Overbeek R."/>
            <person name="Klenk H.P."/>
            <person name="Gunsalus R.P."/>
            <person name="Fritz H.J."/>
            <person name="Gottschalk G."/>
        </authorList>
    </citation>
    <scope>NUCLEOTIDE SEQUENCE [LARGE SCALE GENOMIC DNA]</scope>
    <source>
        <strain evidence="2">ATCC BAA-159 / DSM 3647 / Goe1 / Go1 / JCM 11833 / OCM 88</strain>
    </source>
</reference>
<organism evidence="1 2">
    <name type="scientific">Methanosarcina mazei (strain ATCC BAA-159 / DSM 3647 / Goe1 / Go1 / JCM 11833 / OCM 88)</name>
    <name type="common">Methanosarcina frisia</name>
    <dbReference type="NCBI Taxonomy" id="192952"/>
    <lineage>
        <taxon>Archaea</taxon>
        <taxon>Methanobacteriati</taxon>
        <taxon>Methanobacteriota</taxon>
        <taxon>Stenosarchaea group</taxon>
        <taxon>Methanomicrobia</taxon>
        <taxon>Methanosarcinales</taxon>
        <taxon>Methanosarcinaceae</taxon>
        <taxon>Methanosarcina</taxon>
    </lineage>
</organism>
<name>Q8PXP2_METMA</name>
<dbReference type="AlphaFoldDB" id="Q8PXP2"/>
<accession>Q8PXP2</accession>